<protein>
    <submittedName>
        <fullName evidence="1">Uncharacterized protein</fullName>
    </submittedName>
</protein>
<dbReference type="EMBL" id="VSSQ01079015">
    <property type="protein sequence ID" value="MPN28650.1"/>
    <property type="molecule type" value="Genomic_DNA"/>
</dbReference>
<sequence>MQLYGDIQQLVHLPAREKLAFIHQHTGKRAVLCNIILHGGV</sequence>
<gene>
    <name evidence="1" type="ORF">SDC9_176093</name>
</gene>
<evidence type="ECO:0000313" key="1">
    <source>
        <dbReference type="EMBL" id="MPN28650.1"/>
    </source>
</evidence>
<reference evidence="1" key="1">
    <citation type="submission" date="2019-08" db="EMBL/GenBank/DDBJ databases">
        <authorList>
            <person name="Kucharzyk K."/>
            <person name="Murdoch R.W."/>
            <person name="Higgins S."/>
            <person name="Loffler F."/>
        </authorList>
    </citation>
    <scope>NUCLEOTIDE SEQUENCE</scope>
</reference>
<proteinExistence type="predicted"/>
<name>A0A645GQZ3_9ZZZZ</name>
<dbReference type="AlphaFoldDB" id="A0A645GQZ3"/>
<comment type="caution">
    <text evidence="1">The sequence shown here is derived from an EMBL/GenBank/DDBJ whole genome shotgun (WGS) entry which is preliminary data.</text>
</comment>
<accession>A0A645GQZ3</accession>
<organism evidence="1">
    <name type="scientific">bioreactor metagenome</name>
    <dbReference type="NCBI Taxonomy" id="1076179"/>
    <lineage>
        <taxon>unclassified sequences</taxon>
        <taxon>metagenomes</taxon>
        <taxon>ecological metagenomes</taxon>
    </lineage>
</organism>